<feature type="compositionally biased region" description="Polar residues" evidence="1">
    <location>
        <begin position="35"/>
        <end position="47"/>
    </location>
</feature>
<gene>
    <name evidence="2" type="ORF">RhiirC2_802132</name>
</gene>
<name>A0A2N1M1M1_9GLOM</name>
<sequence length="111" mass="12115">MPSPNTGKDKKADKQDKLTQALFDYVAEDTHAPVASTSDTFETSKTSKPPEPVIDEPKTSNEAVNMLPKETPTDSSKPIKKYQLPFSYPGLSTKSASEKGQSHSVRIQMSS</sequence>
<dbReference type="AlphaFoldDB" id="A0A2N1M1M1"/>
<reference evidence="2 3" key="1">
    <citation type="submission" date="2016-04" db="EMBL/GenBank/DDBJ databases">
        <title>Genome analyses suggest a sexual origin of heterokaryosis in a supposedly ancient asexual fungus.</title>
        <authorList>
            <person name="Ropars J."/>
            <person name="Sedzielewska K."/>
            <person name="Noel J."/>
            <person name="Charron P."/>
            <person name="Farinelli L."/>
            <person name="Marton T."/>
            <person name="Kruger M."/>
            <person name="Pelin A."/>
            <person name="Brachmann A."/>
            <person name="Corradi N."/>
        </authorList>
    </citation>
    <scope>NUCLEOTIDE SEQUENCE [LARGE SCALE GENOMIC DNA]</scope>
    <source>
        <strain evidence="2 3">C2</strain>
    </source>
</reference>
<evidence type="ECO:0000313" key="2">
    <source>
        <dbReference type="EMBL" id="PKK55537.1"/>
    </source>
</evidence>
<evidence type="ECO:0000313" key="3">
    <source>
        <dbReference type="Proteomes" id="UP000233469"/>
    </source>
</evidence>
<evidence type="ECO:0000256" key="1">
    <source>
        <dbReference type="SAM" id="MobiDB-lite"/>
    </source>
</evidence>
<dbReference type="EMBL" id="LLXL01007375">
    <property type="protein sequence ID" value="PKK55537.1"/>
    <property type="molecule type" value="Genomic_DNA"/>
</dbReference>
<feature type="region of interest" description="Disordered" evidence="1">
    <location>
        <begin position="29"/>
        <end position="111"/>
    </location>
</feature>
<organism evidence="2 3">
    <name type="scientific">Rhizophagus irregularis</name>
    <dbReference type="NCBI Taxonomy" id="588596"/>
    <lineage>
        <taxon>Eukaryota</taxon>
        <taxon>Fungi</taxon>
        <taxon>Fungi incertae sedis</taxon>
        <taxon>Mucoromycota</taxon>
        <taxon>Glomeromycotina</taxon>
        <taxon>Glomeromycetes</taxon>
        <taxon>Glomerales</taxon>
        <taxon>Glomeraceae</taxon>
        <taxon>Rhizophagus</taxon>
    </lineage>
</organism>
<protein>
    <submittedName>
        <fullName evidence="2">Uncharacterized protein</fullName>
    </submittedName>
</protein>
<reference evidence="2 3" key="2">
    <citation type="submission" date="2017-10" db="EMBL/GenBank/DDBJ databases">
        <title>Extensive intraspecific genome diversity in a model arbuscular mycorrhizal fungus.</title>
        <authorList>
            <person name="Chen E.C.H."/>
            <person name="Morin E."/>
            <person name="Baudet D."/>
            <person name="Noel J."/>
            <person name="Ndikumana S."/>
            <person name="Charron P."/>
            <person name="St-Onge C."/>
            <person name="Giorgi J."/>
            <person name="Grigoriev I.V."/>
            <person name="Roux C."/>
            <person name="Martin F.M."/>
            <person name="Corradi N."/>
        </authorList>
    </citation>
    <scope>NUCLEOTIDE SEQUENCE [LARGE SCALE GENOMIC DNA]</scope>
    <source>
        <strain evidence="2 3">C2</strain>
    </source>
</reference>
<comment type="caution">
    <text evidence="2">The sequence shown here is derived from an EMBL/GenBank/DDBJ whole genome shotgun (WGS) entry which is preliminary data.</text>
</comment>
<feature type="compositionally biased region" description="Polar residues" evidence="1">
    <location>
        <begin position="102"/>
        <end position="111"/>
    </location>
</feature>
<proteinExistence type="predicted"/>
<dbReference type="Proteomes" id="UP000233469">
    <property type="component" value="Unassembled WGS sequence"/>
</dbReference>
<accession>A0A2N1M1M1</accession>